<keyword evidence="6" id="KW-0238">DNA-binding</keyword>
<keyword evidence="10" id="KW-0175">Coiled coil</keyword>
<evidence type="ECO:0000313" key="13">
    <source>
        <dbReference type="Proteomes" id="UP001179952"/>
    </source>
</evidence>
<evidence type="ECO:0000256" key="5">
    <source>
        <dbReference type="ARBA" id="ARBA00023016"/>
    </source>
</evidence>
<dbReference type="GO" id="GO:0003700">
    <property type="term" value="F:DNA-binding transcription factor activity"/>
    <property type="evidence" value="ECO:0007669"/>
    <property type="project" value="InterPro"/>
</dbReference>
<dbReference type="GO" id="GO:0006357">
    <property type="term" value="P:regulation of transcription by RNA polymerase II"/>
    <property type="evidence" value="ECO:0007669"/>
    <property type="project" value="TreeGrafter"/>
</dbReference>
<gene>
    <name evidence="12" type="ORF">QJS04_geneDACA018785</name>
</gene>
<evidence type="ECO:0000313" key="12">
    <source>
        <dbReference type="EMBL" id="KAK1279035.1"/>
    </source>
</evidence>
<keyword evidence="8" id="KW-0539">Nucleus</keyword>
<sequence>MGQSEERINGGDVEAPPQIPPFLSKCYDMVDDASTDGTVSWGSDGKTFVVWEPLAFSRDLLPRYFKHNNLSSFVRQLNTYGFHKVDSDRWEFANEGFIKNQKHLLKTIVRRKNTQGNIQLKQSQGKNASVGACVEVRKFGLHEEVEKLRRDRNVLKQELVKLSQHQEGNKDQLCDLRQRFHAMELHQQQMLSFMAMAVQSPEILVQLVQQNKNNRRRAETIKKRRLPTLNDPIDDDLLISDGQIVTYQPPIIEKLNPLLGPMLSNDITIERNESNNGDNNIFSNVDTVSVENGASLVIDGIPIYLEADDYLEQFLDNAFTEADGATELRFLDIMDSSMEFEPLEHEMLETSSDMDKSTYKMEHLASGTDDKHEST</sequence>
<dbReference type="PANTHER" id="PTHR10015:SF427">
    <property type="entry name" value="HEAT SHOCK FACTOR PROTEIN"/>
    <property type="match status" value="1"/>
</dbReference>
<dbReference type="InterPro" id="IPR036388">
    <property type="entry name" value="WH-like_DNA-bd_sf"/>
</dbReference>
<evidence type="ECO:0000256" key="10">
    <source>
        <dbReference type="SAM" id="Coils"/>
    </source>
</evidence>
<evidence type="ECO:0000256" key="7">
    <source>
        <dbReference type="ARBA" id="ARBA00023163"/>
    </source>
</evidence>
<name>A0AAV9BR97_ACOGR</name>
<dbReference type="InterPro" id="IPR036390">
    <property type="entry name" value="WH_DNA-bd_sf"/>
</dbReference>
<dbReference type="FunFam" id="1.10.10.10:FF:000057">
    <property type="entry name" value="Heat shock transcription factor 1"/>
    <property type="match status" value="1"/>
</dbReference>
<dbReference type="GO" id="GO:0005634">
    <property type="term" value="C:nucleus"/>
    <property type="evidence" value="ECO:0007669"/>
    <property type="project" value="UniProtKB-SubCell"/>
</dbReference>
<proteinExistence type="inferred from homology"/>
<keyword evidence="5" id="KW-0346">Stress response</keyword>
<keyword evidence="7" id="KW-0804">Transcription</keyword>
<dbReference type="InterPro" id="IPR000232">
    <property type="entry name" value="HSF_DNA-bd"/>
</dbReference>
<evidence type="ECO:0000259" key="11">
    <source>
        <dbReference type="PROSITE" id="PS00434"/>
    </source>
</evidence>
<comment type="similarity">
    <text evidence="9">Belongs to the HSF family.</text>
</comment>
<comment type="caution">
    <text evidence="12">The sequence shown here is derived from an EMBL/GenBank/DDBJ whole genome shotgun (WGS) entry which is preliminary data.</text>
</comment>
<feature type="domain" description="HSF-type DNA-binding" evidence="11">
    <location>
        <begin position="61"/>
        <end position="85"/>
    </location>
</feature>
<dbReference type="Pfam" id="PF00447">
    <property type="entry name" value="HSF_DNA-bind"/>
    <property type="match status" value="1"/>
</dbReference>
<evidence type="ECO:0000256" key="8">
    <source>
        <dbReference type="ARBA" id="ARBA00023242"/>
    </source>
</evidence>
<evidence type="ECO:0000256" key="3">
    <source>
        <dbReference type="ARBA" id="ARBA00022553"/>
    </source>
</evidence>
<evidence type="ECO:0000256" key="2">
    <source>
        <dbReference type="ARBA" id="ARBA00011233"/>
    </source>
</evidence>
<dbReference type="PANTHER" id="PTHR10015">
    <property type="entry name" value="HEAT SHOCK TRANSCRIPTION FACTOR"/>
    <property type="match status" value="1"/>
</dbReference>
<evidence type="ECO:0000256" key="1">
    <source>
        <dbReference type="ARBA" id="ARBA00004123"/>
    </source>
</evidence>
<evidence type="ECO:0000256" key="9">
    <source>
        <dbReference type="RuleBase" id="RU004020"/>
    </source>
</evidence>
<dbReference type="SMART" id="SM00415">
    <property type="entry name" value="HSF"/>
    <property type="match status" value="1"/>
</dbReference>
<dbReference type="Gene3D" id="1.10.10.10">
    <property type="entry name" value="Winged helix-like DNA-binding domain superfamily/Winged helix DNA-binding domain"/>
    <property type="match status" value="1"/>
</dbReference>
<dbReference type="Proteomes" id="UP001179952">
    <property type="component" value="Unassembled WGS sequence"/>
</dbReference>
<dbReference type="EMBL" id="JAUJYN010000002">
    <property type="protein sequence ID" value="KAK1279035.1"/>
    <property type="molecule type" value="Genomic_DNA"/>
</dbReference>
<reference evidence="12" key="2">
    <citation type="submission" date="2023-06" db="EMBL/GenBank/DDBJ databases">
        <authorList>
            <person name="Ma L."/>
            <person name="Liu K.-W."/>
            <person name="Li Z."/>
            <person name="Hsiao Y.-Y."/>
            <person name="Qi Y."/>
            <person name="Fu T."/>
            <person name="Tang G."/>
            <person name="Zhang D."/>
            <person name="Sun W.-H."/>
            <person name="Liu D.-K."/>
            <person name="Li Y."/>
            <person name="Chen G.-Z."/>
            <person name="Liu X.-D."/>
            <person name="Liao X.-Y."/>
            <person name="Jiang Y.-T."/>
            <person name="Yu X."/>
            <person name="Hao Y."/>
            <person name="Huang J."/>
            <person name="Zhao X.-W."/>
            <person name="Ke S."/>
            <person name="Chen Y.-Y."/>
            <person name="Wu W.-L."/>
            <person name="Hsu J.-L."/>
            <person name="Lin Y.-F."/>
            <person name="Huang M.-D."/>
            <person name="Li C.-Y."/>
            <person name="Huang L."/>
            <person name="Wang Z.-W."/>
            <person name="Zhao X."/>
            <person name="Zhong W.-Y."/>
            <person name="Peng D.-H."/>
            <person name="Ahmad S."/>
            <person name="Lan S."/>
            <person name="Zhang J.-S."/>
            <person name="Tsai W.-C."/>
            <person name="Van De Peer Y."/>
            <person name="Liu Z.-J."/>
        </authorList>
    </citation>
    <scope>NUCLEOTIDE SEQUENCE</scope>
    <source>
        <strain evidence="12">SCP</strain>
        <tissue evidence="12">Leaves</tissue>
    </source>
</reference>
<reference evidence="12" key="1">
    <citation type="journal article" date="2023" name="Nat. Commun.">
        <title>Diploid and tetraploid genomes of Acorus and the evolution of monocots.</title>
        <authorList>
            <person name="Ma L."/>
            <person name="Liu K.W."/>
            <person name="Li Z."/>
            <person name="Hsiao Y.Y."/>
            <person name="Qi Y."/>
            <person name="Fu T."/>
            <person name="Tang G.D."/>
            <person name="Zhang D."/>
            <person name="Sun W.H."/>
            <person name="Liu D.K."/>
            <person name="Li Y."/>
            <person name="Chen G.Z."/>
            <person name="Liu X.D."/>
            <person name="Liao X.Y."/>
            <person name="Jiang Y.T."/>
            <person name="Yu X."/>
            <person name="Hao Y."/>
            <person name="Huang J."/>
            <person name="Zhao X.W."/>
            <person name="Ke S."/>
            <person name="Chen Y.Y."/>
            <person name="Wu W.L."/>
            <person name="Hsu J.L."/>
            <person name="Lin Y.F."/>
            <person name="Huang M.D."/>
            <person name="Li C.Y."/>
            <person name="Huang L."/>
            <person name="Wang Z.W."/>
            <person name="Zhao X."/>
            <person name="Zhong W.Y."/>
            <person name="Peng D.H."/>
            <person name="Ahmad S."/>
            <person name="Lan S."/>
            <person name="Zhang J.S."/>
            <person name="Tsai W.C."/>
            <person name="Van de Peer Y."/>
            <person name="Liu Z.J."/>
        </authorList>
    </citation>
    <scope>NUCLEOTIDE SEQUENCE</scope>
    <source>
        <strain evidence="12">SCP</strain>
    </source>
</reference>
<keyword evidence="4" id="KW-0805">Transcription regulation</keyword>
<keyword evidence="3" id="KW-0597">Phosphoprotein</keyword>
<keyword evidence="13" id="KW-1185">Reference proteome</keyword>
<organism evidence="12 13">
    <name type="scientific">Acorus gramineus</name>
    <name type="common">Dwarf sweet flag</name>
    <dbReference type="NCBI Taxonomy" id="55184"/>
    <lineage>
        <taxon>Eukaryota</taxon>
        <taxon>Viridiplantae</taxon>
        <taxon>Streptophyta</taxon>
        <taxon>Embryophyta</taxon>
        <taxon>Tracheophyta</taxon>
        <taxon>Spermatophyta</taxon>
        <taxon>Magnoliopsida</taxon>
        <taxon>Liliopsida</taxon>
        <taxon>Acoraceae</taxon>
        <taxon>Acorus</taxon>
    </lineage>
</organism>
<evidence type="ECO:0000256" key="4">
    <source>
        <dbReference type="ARBA" id="ARBA00023015"/>
    </source>
</evidence>
<dbReference type="SUPFAM" id="SSF46785">
    <property type="entry name" value="Winged helix' DNA-binding domain"/>
    <property type="match status" value="1"/>
</dbReference>
<comment type="subcellular location">
    <subcellularLocation>
        <location evidence="1">Nucleus</location>
    </subcellularLocation>
</comment>
<dbReference type="GO" id="GO:0000978">
    <property type="term" value="F:RNA polymerase II cis-regulatory region sequence-specific DNA binding"/>
    <property type="evidence" value="ECO:0007669"/>
    <property type="project" value="TreeGrafter"/>
</dbReference>
<evidence type="ECO:0000256" key="6">
    <source>
        <dbReference type="ARBA" id="ARBA00023125"/>
    </source>
</evidence>
<dbReference type="GO" id="GO:0034605">
    <property type="term" value="P:cellular response to heat"/>
    <property type="evidence" value="ECO:0007669"/>
    <property type="project" value="TreeGrafter"/>
</dbReference>
<dbReference type="PROSITE" id="PS00434">
    <property type="entry name" value="HSF_DOMAIN"/>
    <property type="match status" value="1"/>
</dbReference>
<feature type="coiled-coil region" evidence="10">
    <location>
        <begin position="138"/>
        <end position="165"/>
    </location>
</feature>
<accession>A0AAV9BR97</accession>
<protein>
    <submittedName>
        <fullName evidence="12">Heat stress transcription factor A-1</fullName>
    </submittedName>
</protein>
<dbReference type="AlphaFoldDB" id="A0AAV9BR97"/>
<comment type="subunit">
    <text evidence="2">Homotrimer.</text>
</comment>
<dbReference type="PRINTS" id="PR00056">
    <property type="entry name" value="HSFDOMAIN"/>
</dbReference>